<dbReference type="PANTHER" id="PTHR36173">
    <property type="entry name" value="RIBONUCLEASE VAPC16-RELATED"/>
    <property type="match status" value="1"/>
</dbReference>
<evidence type="ECO:0000313" key="2">
    <source>
        <dbReference type="EMBL" id="MCC6069678.1"/>
    </source>
</evidence>
<dbReference type="InterPro" id="IPR002716">
    <property type="entry name" value="PIN_dom"/>
</dbReference>
<dbReference type="RefSeq" id="WP_229430613.1">
    <property type="nucleotide sequence ID" value="NZ_JAJHPV010000004.1"/>
</dbReference>
<keyword evidence="3" id="KW-1185">Reference proteome</keyword>
<dbReference type="SUPFAM" id="SSF88723">
    <property type="entry name" value="PIN domain-like"/>
    <property type="match status" value="1"/>
</dbReference>
<feature type="domain" description="PIN" evidence="1">
    <location>
        <begin position="4"/>
        <end position="118"/>
    </location>
</feature>
<sequence length="125" mass="14357">MRLLLDTHIYLWFVRDDPKLEGSARRLIRDAEDVFVSSASIWEISIKTSLGKLSADVAMLSAFVENSGFRELAIRFSHAVQVRNLPQFHRDPFDRLLIAQAIFESLHMLTADRNLKKYSPLVIAQ</sequence>
<dbReference type="PANTHER" id="PTHR36173:SF2">
    <property type="entry name" value="RIBONUCLEASE VAPC16"/>
    <property type="match status" value="1"/>
</dbReference>
<dbReference type="InterPro" id="IPR041705">
    <property type="entry name" value="PIN_Sll0205"/>
</dbReference>
<dbReference type="InterPro" id="IPR029060">
    <property type="entry name" value="PIN-like_dom_sf"/>
</dbReference>
<dbReference type="CDD" id="cd09872">
    <property type="entry name" value="PIN_Sll0205-like"/>
    <property type="match status" value="1"/>
</dbReference>
<evidence type="ECO:0000313" key="3">
    <source>
        <dbReference type="Proteomes" id="UP001198701"/>
    </source>
</evidence>
<organism evidence="2 3">
    <name type="scientific">Massilia agrisoli</name>
    <dbReference type="NCBI Taxonomy" id="2892444"/>
    <lineage>
        <taxon>Bacteria</taxon>
        <taxon>Pseudomonadati</taxon>
        <taxon>Pseudomonadota</taxon>
        <taxon>Betaproteobacteria</taxon>
        <taxon>Burkholderiales</taxon>
        <taxon>Oxalobacteraceae</taxon>
        <taxon>Telluria group</taxon>
        <taxon>Massilia</taxon>
    </lineage>
</organism>
<dbReference type="InterPro" id="IPR052919">
    <property type="entry name" value="TA_system_RNase"/>
</dbReference>
<comment type="caution">
    <text evidence="2">The sequence shown here is derived from an EMBL/GenBank/DDBJ whole genome shotgun (WGS) entry which is preliminary data.</text>
</comment>
<reference evidence="2 3" key="1">
    <citation type="submission" date="2021-11" db="EMBL/GenBank/DDBJ databases">
        <authorList>
            <person name="Huq M.A."/>
        </authorList>
    </citation>
    <scope>NUCLEOTIDE SEQUENCE [LARGE SCALE GENOMIC DNA]</scope>
    <source>
        <strain evidence="2 3">MAHUQ-52</strain>
    </source>
</reference>
<accession>A0ABS8IPA7</accession>
<gene>
    <name evidence="2" type="ORF">LMJ30_01740</name>
</gene>
<dbReference type="Pfam" id="PF01850">
    <property type="entry name" value="PIN"/>
    <property type="match status" value="1"/>
</dbReference>
<name>A0ABS8IPA7_9BURK</name>
<protein>
    <submittedName>
        <fullName evidence="2">Type II toxin-antitoxin system VapC family toxin</fullName>
    </submittedName>
</protein>
<evidence type="ECO:0000259" key="1">
    <source>
        <dbReference type="Pfam" id="PF01850"/>
    </source>
</evidence>
<dbReference type="Proteomes" id="UP001198701">
    <property type="component" value="Unassembled WGS sequence"/>
</dbReference>
<proteinExistence type="predicted"/>
<dbReference type="Gene3D" id="3.40.50.1010">
    <property type="entry name" value="5'-nuclease"/>
    <property type="match status" value="1"/>
</dbReference>
<dbReference type="EMBL" id="JAJHPV010000004">
    <property type="protein sequence ID" value="MCC6069678.1"/>
    <property type="molecule type" value="Genomic_DNA"/>
</dbReference>